<dbReference type="AlphaFoldDB" id="A0A7G9GC84"/>
<evidence type="ECO:0000313" key="3">
    <source>
        <dbReference type="EMBL" id="QNM08416.1"/>
    </source>
</evidence>
<dbReference type="PANTHER" id="PTHR43567">
    <property type="entry name" value="FLAVOREDOXIN-RELATED-RELATED"/>
    <property type="match status" value="1"/>
</dbReference>
<dbReference type="InterPro" id="IPR012349">
    <property type="entry name" value="Split_barrel_FMN-bd"/>
</dbReference>
<organism evidence="3 4">
    <name type="scientific">Wansuia hejianensis</name>
    <dbReference type="NCBI Taxonomy" id="2763667"/>
    <lineage>
        <taxon>Bacteria</taxon>
        <taxon>Bacillati</taxon>
        <taxon>Bacillota</taxon>
        <taxon>Clostridia</taxon>
        <taxon>Lachnospirales</taxon>
        <taxon>Lachnospiraceae</taxon>
        <taxon>Wansuia</taxon>
    </lineage>
</organism>
<keyword evidence="4" id="KW-1185">Reference proteome</keyword>
<proteinExistence type="inferred from homology"/>
<dbReference type="SUPFAM" id="SSF50475">
    <property type="entry name" value="FMN-binding split barrel"/>
    <property type="match status" value="1"/>
</dbReference>
<dbReference type="RefSeq" id="WP_118644847.1">
    <property type="nucleotide sequence ID" value="NZ_CP060635.1"/>
</dbReference>
<name>A0A7G9GC84_9FIRM</name>
<evidence type="ECO:0000256" key="1">
    <source>
        <dbReference type="ARBA" id="ARBA00038054"/>
    </source>
</evidence>
<dbReference type="KEGG" id="whj:H9Q79_16305"/>
<dbReference type="GO" id="GO:0010181">
    <property type="term" value="F:FMN binding"/>
    <property type="evidence" value="ECO:0007669"/>
    <property type="project" value="InterPro"/>
</dbReference>
<dbReference type="Gene3D" id="2.30.110.10">
    <property type="entry name" value="Electron Transport, Fmn-binding Protein, Chain A"/>
    <property type="match status" value="1"/>
</dbReference>
<dbReference type="PANTHER" id="PTHR43567:SF5">
    <property type="entry name" value="HYPOTHETICAL CYTOSOLIC PROTEIN"/>
    <property type="match status" value="1"/>
</dbReference>
<protein>
    <submittedName>
        <fullName evidence="3">Flavin reductase</fullName>
    </submittedName>
</protein>
<accession>A0A7G9GC84</accession>
<comment type="similarity">
    <text evidence="1">Belongs to the flavoredoxin family.</text>
</comment>
<gene>
    <name evidence="3" type="ORF">H9Q79_16305</name>
</gene>
<dbReference type="InterPro" id="IPR002563">
    <property type="entry name" value="Flavin_Rdtase-like_dom"/>
</dbReference>
<sequence length="169" mass="19109">MSFEVIDVKDLQANPWKMIGDEWMLITAEKAGKVNTMTASWGGVGIMWGKTVATVYIRPQRYTKEFVDAGSSFTLSFFGGREKKAMGHLGSVSGRDESDKIVNAGLHITEVDGQPSFEEAELVLVCRKLYAQEMKPDCFFGSEEIEKWYPDKDFHTMYIAEIVKAYQKN</sequence>
<reference evidence="3 4" key="1">
    <citation type="submission" date="2020-08" db="EMBL/GenBank/DDBJ databases">
        <authorList>
            <person name="Liu C."/>
            <person name="Sun Q."/>
        </authorList>
    </citation>
    <scope>NUCLEOTIDE SEQUENCE [LARGE SCALE GENOMIC DNA]</scope>
    <source>
        <strain evidence="3 4">NSJ-29</strain>
    </source>
</reference>
<dbReference type="Proteomes" id="UP000515860">
    <property type="component" value="Chromosome"/>
</dbReference>
<evidence type="ECO:0000259" key="2">
    <source>
        <dbReference type="Pfam" id="PF01613"/>
    </source>
</evidence>
<dbReference type="EMBL" id="CP060635">
    <property type="protein sequence ID" value="QNM08416.1"/>
    <property type="molecule type" value="Genomic_DNA"/>
</dbReference>
<dbReference type="GO" id="GO:0016646">
    <property type="term" value="F:oxidoreductase activity, acting on the CH-NH group of donors, NAD or NADP as acceptor"/>
    <property type="evidence" value="ECO:0007669"/>
    <property type="project" value="UniProtKB-ARBA"/>
</dbReference>
<dbReference type="InterPro" id="IPR052174">
    <property type="entry name" value="Flavoredoxin"/>
</dbReference>
<evidence type="ECO:0000313" key="4">
    <source>
        <dbReference type="Proteomes" id="UP000515860"/>
    </source>
</evidence>
<dbReference type="Pfam" id="PF01613">
    <property type="entry name" value="Flavin_Reduct"/>
    <property type="match status" value="1"/>
</dbReference>
<feature type="domain" description="Flavin reductase like" evidence="2">
    <location>
        <begin position="24"/>
        <end position="167"/>
    </location>
</feature>